<organism evidence="6 7">
    <name type="scientific">Thermoleptolyngbya sichuanensis A183</name>
    <dbReference type="NCBI Taxonomy" id="2737172"/>
    <lineage>
        <taxon>Bacteria</taxon>
        <taxon>Bacillati</taxon>
        <taxon>Cyanobacteriota</taxon>
        <taxon>Cyanophyceae</taxon>
        <taxon>Oculatellales</taxon>
        <taxon>Oculatellaceae</taxon>
        <taxon>Thermoleptolyngbya</taxon>
        <taxon>Thermoleptolyngbya sichuanensis</taxon>
    </lineage>
</organism>
<evidence type="ECO:0000256" key="3">
    <source>
        <dbReference type="ARBA" id="ARBA00022729"/>
    </source>
</evidence>
<dbReference type="Pfam" id="PF09084">
    <property type="entry name" value="NMT1"/>
    <property type="match status" value="1"/>
</dbReference>
<evidence type="ECO:0000313" key="7">
    <source>
        <dbReference type="Proteomes" id="UP000505210"/>
    </source>
</evidence>
<sequence length="340" mass="36334">MFRLTRRFVQFCLLAIVTFGLLVACNPQQSATDSTTPAASAPSGKPLVVGSSPWPGFAGHYAAVAKDFFKEEGITVNDTYFQVATDVNTALLADRLDLAWTGGPDAVVMAAQDPSLKIIMISDYSDGADGILARGVSSPADLKGKTVAWETLPLQALLLRKYLEQGGLTEKDIQLQVIPAAEAAAAFAANKIDVAVTYEPWLTTAAKEGNGQVIFSSKGSNIIPVALVAKESVIQERKADIQAFMRAIDRGVKLVRENPDEANAIVAAKLGVKPEEVPEQLATVRMFDVAENKEIIFNPSHPLNVMDSLAFAAKTSQEIGLISSPLDASKLYDDSLIKGL</sequence>
<dbReference type="RefSeq" id="WP_172353552.1">
    <property type="nucleotide sequence ID" value="NZ_CP053661.1"/>
</dbReference>
<evidence type="ECO:0000259" key="5">
    <source>
        <dbReference type="Pfam" id="PF09084"/>
    </source>
</evidence>
<dbReference type="Gene3D" id="3.40.190.10">
    <property type="entry name" value="Periplasmic binding protein-like II"/>
    <property type="match status" value="2"/>
</dbReference>
<evidence type="ECO:0000256" key="1">
    <source>
        <dbReference type="ARBA" id="ARBA00004418"/>
    </source>
</evidence>
<evidence type="ECO:0000313" key="6">
    <source>
        <dbReference type="EMBL" id="QKD81138.1"/>
    </source>
</evidence>
<dbReference type="InterPro" id="IPR015168">
    <property type="entry name" value="SsuA/THI5"/>
</dbReference>
<reference evidence="6 7" key="1">
    <citation type="submission" date="2020-05" db="EMBL/GenBank/DDBJ databases">
        <title>Complete genome sequence of of a novel Thermoleptolyngbya strain isolated from hot springs of Ganzi, Sichuan China.</title>
        <authorList>
            <person name="Tang J."/>
            <person name="Daroch M."/>
            <person name="Li L."/>
            <person name="Waleron K."/>
            <person name="Waleron M."/>
            <person name="Waleron M."/>
        </authorList>
    </citation>
    <scope>NUCLEOTIDE SEQUENCE [LARGE SCALE GENOMIC DNA]</scope>
    <source>
        <strain evidence="6 7">PKUAC-SCTA183</strain>
    </source>
</reference>
<feature type="signal peptide" evidence="4">
    <location>
        <begin position="1"/>
        <end position="30"/>
    </location>
</feature>
<dbReference type="EMBL" id="CP053661">
    <property type="protein sequence ID" value="QKD81138.1"/>
    <property type="molecule type" value="Genomic_DNA"/>
</dbReference>
<evidence type="ECO:0000256" key="4">
    <source>
        <dbReference type="SAM" id="SignalP"/>
    </source>
</evidence>
<feature type="domain" description="SsuA/THI5-like" evidence="5">
    <location>
        <begin position="54"/>
        <end position="262"/>
    </location>
</feature>
<comment type="similarity">
    <text evidence="2">Belongs to the bacterial solute-binding protein SsuA/TauA family.</text>
</comment>
<dbReference type="SUPFAM" id="SSF53850">
    <property type="entry name" value="Periplasmic binding protein-like II"/>
    <property type="match status" value="1"/>
</dbReference>
<gene>
    <name evidence="6" type="ORF">HPC62_02170</name>
</gene>
<comment type="subcellular location">
    <subcellularLocation>
        <location evidence="1">Periplasm</location>
    </subcellularLocation>
</comment>
<feature type="chain" id="PRO_5027119994" evidence="4">
    <location>
        <begin position="31"/>
        <end position="340"/>
    </location>
</feature>
<name>A0A6M8B440_9CYAN</name>
<accession>A0A6M8B440</accession>
<dbReference type="PANTHER" id="PTHR30024">
    <property type="entry name" value="ALIPHATIC SULFONATES-BINDING PROTEIN-RELATED"/>
    <property type="match status" value="1"/>
</dbReference>
<dbReference type="KEGG" id="theu:HPC62_02170"/>
<dbReference type="PANTHER" id="PTHR30024:SF47">
    <property type="entry name" value="TAURINE-BINDING PERIPLASMIC PROTEIN"/>
    <property type="match status" value="1"/>
</dbReference>
<dbReference type="PROSITE" id="PS51257">
    <property type="entry name" value="PROKAR_LIPOPROTEIN"/>
    <property type="match status" value="1"/>
</dbReference>
<keyword evidence="3 4" id="KW-0732">Signal</keyword>
<protein>
    <submittedName>
        <fullName evidence="6">ABC transporter substrate-binding protein</fullName>
    </submittedName>
</protein>
<dbReference type="GO" id="GO:0042597">
    <property type="term" value="C:periplasmic space"/>
    <property type="evidence" value="ECO:0007669"/>
    <property type="project" value="UniProtKB-SubCell"/>
</dbReference>
<proteinExistence type="inferred from homology"/>
<evidence type="ECO:0000256" key="2">
    <source>
        <dbReference type="ARBA" id="ARBA00010742"/>
    </source>
</evidence>
<dbReference type="AlphaFoldDB" id="A0A6M8B440"/>
<dbReference type="Proteomes" id="UP000505210">
    <property type="component" value="Chromosome"/>
</dbReference>
<keyword evidence="7" id="KW-1185">Reference proteome</keyword>